<evidence type="ECO:0000313" key="1">
    <source>
        <dbReference type="EMBL" id="GFN87112.1"/>
    </source>
</evidence>
<reference evidence="1 2" key="1">
    <citation type="journal article" date="2021" name="Elife">
        <title>Chloroplast acquisition without the gene transfer in kleptoplastic sea slugs, Plakobranchus ocellatus.</title>
        <authorList>
            <person name="Maeda T."/>
            <person name="Takahashi S."/>
            <person name="Yoshida T."/>
            <person name="Shimamura S."/>
            <person name="Takaki Y."/>
            <person name="Nagai Y."/>
            <person name="Toyoda A."/>
            <person name="Suzuki Y."/>
            <person name="Arimoto A."/>
            <person name="Ishii H."/>
            <person name="Satoh N."/>
            <person name="Nishiyama T."/>
            <person name="Hasebe M."/>
            <person name="Maruyama T."/>
            <person name="Minagawa J."/>
            <person name="Obokata J."/>
            <person name="Shigenobu S."/>
        </authorList>
    </citation>
    <scope>NUCLEOTIDE SEQUENCE [LARGE SCALE GENOMIC DNA]</scope>
</reference>
<proteinExistence type="predicted"/>
<dbReference type="Proteomes" id="UP000735302">
    <property type="component" value="Unassembled WGS sequence"/>
</dbReference>
<name>A0AAV3YXZ9_9GAST</name>
<accession>A0AAV3YXZ9</accession>
<keyword evidence="2" id="KW-1185">Reference proteome</keyword>
<sequence length="108" mass="12143">MYWKAWCKIPNISSSFCGFKAAFKPLANLFLEFRTSKRPSIILMNWTAHRSFKLIQGECVPAKLKGISNAGARCLCCKVDFHLLALLTEMSGLKLVCKIEAFSLLNLV</sequence>
<dbReference type="AlphaFoldDB" id="A0AAV3YXZ9"/>
<gene>
    <name evidence="1" type="ORF">PoB_001361800</name>
</gene>
<evidence type="ECO:0000313" key="2">
    <source>
        <dbReference type="Proteomes" id="UP000735302"/>
    </source>
</evidence>
<comment type="caution">
    <text evidence="1">The sequence shown here is derived from an EMBL/GenBank/DDBJ whole genome shotgun (WGS) entry which is preliminary data.</text>
</comment>
<dbReference type="EMBL" id="BLXT01001660">
    <property type="protein sequence ID" value="GFN87112.1"/>
    <property type="molecule type" value="Genomic_DNA"/>
</dbReference>
<organism evidence="1 2">
    <name type="scientific">Plakobranchus ocellatus</name>
    <dbReference type="NCBI Taxonomy" id="259542"/>
    <lineage>
        <taxon>Eukaryota</taxon>
        <taxon>Metazoa</taxon>
        <taxon>Spiralia</taxon>
        <taxon>Lophotrochozoa</taxon>
        <taxon>Mollusca</taxon>
        <taxon>Gastropoda</taxon>
        <taxon>Heterobranchia</taxon>
        <taxon>Euthyneura</taxon>
        <taxon>Panpulmonata</taxon>
        <taxon>Sacoglossa</taxon>
        <taxon>Placobranchoidea</taxon>
        <taxon>Plakobranchidae</taxon>
        <taxon>Plakobranchus</taxon>
    </lineage>
</organism>
<protein>
    <submittedName>
        <fullName evidence="1">Uncharacterized protein</fullName>
    </submittedName>
</protein>